<feature type="signal peptide" evidence="1">
    <location>
        <begin position="1"/>
        <end position="26"/>
    </location>
</feature>
<dbReference type="SUPFAM" id="SSF50952">
    <property type="entry name" value="Soluble quinoprotein glucose dehydrogenase"/>
    <property type="match status" value="1"/>
</dbReference>
<organism evidence="3 4">
    <name type="scientific">Cyclonatronum proteinivorum</name>
    <dbReference type="NCBI Taxonomy" id="1457365"/>
    <lineage>
        <taxon>Bacteria</taxon>
        <taxon>Pseudomonadati</taxon>
        <taxon>Balneolota</taxon>
        <taxon>Balneolia</taxon>
        <taxon>Balneolales</taxon>
        <taxon>Cyclonatronaceae</taxon>
        <taxon>Cyclonatronum</taxon>
    </lineage>
</organism>
<dbReference type="RefSeq" id="WP_114983537.1">
    <property type="nucleotide sequence ID" value="NZ_CP027806.1"/>
</dbReference>
<keyword evidence="1" id="KW-0732">Signal</keyword>
<dbReference type="OrthoDB" id="9770043at2"/>
<accession>A0A345UIE8</accession>
<protein>
    <submittedName>
        <fullName evidence="3">Glucose/arabinose dehydrogenase, beta-propeller fold</fullName>
    </submittedName>
</protein>
<evidence type="ECO:0000313" key="4">
    <source>
        <dbReference type="Proteomes" id="UP000254808"/>
    </source>
</evidence>
<dbReference type="PANTHER" id="PTHR19328">
    <property type="entry name" value="HEDGEHOG-INTERACTING PROTEIN"/>
    <property type="match status" value="1"/>
</dbReference>
<dbReference type="Pfam" id="PF07995">
    <property type="entry name" value="GSDH"/>
    <property type="match status" value="1"/>
</dbReference>
<dbReference type="EMBL" id="CP027806">
    <property type="protein sequence ID" value="AXJ00250.1"/>
    <property type="molecule type" value="Genomic_DNA"/>
</dbReference>
<dbReference type="InterPro" id="IPR012938">
    <property type="entry name" value="Glc/Sorbosone_DH"/>
</dbReference>
<dbReference type="Proteomes" id="UP000254808">
    <property type="component" value="Chromosome"/>
</dbReference>
<feature type="chain" id="PRO_5016683346" evidence="1">
    <location>
        <begin position="27"/>
        <end position="394"/>
    </location>
</feature>
<dbReference type="AlphaFoldDB" id="A0A345UIE8"/>
<dbReference type="InterPro" id="IPR011042">
    <property type="entry name" value="6-blade_b-propeller_TolB-like"/>
</dbReference>
<evidence type="ECO:0000313" key="3">
    <source>
        <dbReference type="EMBL" id="AXJ00250.1"/>
    </source>
</evidence>
<dbReference type="KEGG" id="cprv:CYPRO_0973"/>
<sequence length="394" mass="43527">MRLNATVLTAALVAGVIAFFSAEANAQHLPDDFYFPTEEISGNVFQSEEVTFWLQTVVDGLNDAWALAFLPDGRVLITEKSGNLRIVEDGELSPQIIGGTPTVFNRNQGGLLDVALHPDFISNQLVYIAYSYSQAGTSNTAIGRGRLDGYMLHDFEEIFRGHPNTARPFHFGSRIVFDADGYLYFAIGDRGVMENAQLVTNHAGKSFRLYDDGRVPRDNPFVNTSDGMPEIFTLGNRNIQGMVVHPETGEVWSHEHGPRGGDEINILRRGRNYGWPVITHGIDYDGSPISPDTAAVGMEQPLHHWTPSIAPSGMAIVHNSSRYEGWNGNVFSGALAGRHLNRIVVDLENERAVHEERLVSGLARIRDVRFAPDGFLYIIDESNGRVLRLVPIGD</sequence>
<keyword evidence="4" id="KW-1185">Reference proteome</keyword>
<evidence type="ECO:0000259" key="2">
    <source>
        <dbReference type="Pfam" id="PF07995"/>
    </source>
</evidence>
<evidence type="ECO:0000256" key="1">
    <source>
        <dbReference type="SAM" id="SignalP"/>
    </source>
</evidence>
<proteinExistence type="predicted"/>
<gene>
    <name evidence="3" type="ORF">CYPRO_0973</name>
</gene>
<dbReference type="PANTHER" id="PTHR19328:SF75">
    <property type="entry name" value="ALDOSE SUGAR DEHYDROGENASE YLII"/>
    <property type="match status" value="1"/>
</dbReference>
<name>A0A345UIE8_9BACT</name>
<dbReference type="InterPro" id="IPR011041">
    <property type="entry name" value="Quinoprot_gluc/sorb_DH_b-prop"/>
</dbReference>
<reference evidence="3 4" key="1">
    <citation type="submission" date="2018-03" db="EMBL/GenBank/DDBJ databases">
        <title>Phenotypic and genomic properties of Cyclonatronum proteinivorum gen. nov., sp. nov., a haloalkaliphilic bacteroidete from soda lakes possessing Na+-translocating rhodopsin.</title>
        <authorList>
            <person name="Toshchakov S.V."/>
            <person name="Korzhenkov A."/>
            <person name="Samarov N.I."/>
            <person name="Kublanov I.V."/>
            <person name="Muntyan M.S."/>
            <person name="Sorokin D.Y."/>
        </authorList>
    </citation>
    <scope>NUCLEOTIDE SEQUENCE [LARGE SCALE GENOMIC DNA]</scope>
    <source>
        <strain evidence="3 4">Omega</strain>
    </source>
</reference>
<feature type="domain" description="Glucose/Sorbosone dehydrogenase" evidence="2">
    <location>
        <begin position="62"/>
        <end position="388"/>
    </location>
</feature>
<dbReference type="Gene3D" id="2.120.10.30">
    <property type="entry name" value="TolB, C-terminal domain"/>
    <property type="match status" value="1"/>
</dbReference>